<dbReference type="Proteomes" id="UP001075354">
    <property type="component" value="Chromosome 16"/>
</dbReference>
<evidence type="ECO:0000313" key="1">
    <source>
        <dbReference type="EMBL" id="KAJ1519701.1"/>
    </source>
</evidence>
<name>A0AAV7X270_9NEOP</name>
<sequence length="66" mass="6870">MGVRQSKRSVDITTKDGEPNAANIKAAALDGKLEKIEEGGDLKAKVANGHANGDADAKVRRAALNL</sequence>
<proteinExistence type="predicted"/>
<reference evidence="1" key="1">
    <citation type="submission" date="2022-12" db="EMBL/GenBank/DDBJ databases">
        <title>Chromosome-level genome assembly of the bean flower thrips Megalurothrips usitatus.</title>
        <authorList>
            <person name="Ma L."/>
            <person name="Liu Q."/>
            <person name="Li H."/>
            <person name="Cai W."/>
        </authorList>
    </citation>
    <scope>NUCLEOTIDE SEQUENCE</scope>
    <source>
        <strain evidence="1">Cailab_2022a</strain>
    </source>
</reference>
<accession>A0AAV7X270</accession>
<organism evidence="1 2">
    <name type="scientific">Megalurothrips usitatus</name>
    <name type="common">bean blossom thrips</name>
    <dbReference type="NCBI Taxonomy" id="439358"/>
    <lineage>
        <taxon>Eukaryota</taxon>
        <taxon>Metazoa</taxon>
        <taxon>Ecdysozoa</taxon>
        <taxon>Arthropoda</taxon>
        <taxon>Hexapoda</taxon>
        <taxon>Insecta</taxon>
        <taxon>Pterygota</taxon>
        <taxon>Neoptera</taxon>
        <taxon>Paraneoptera</taxon>
        <taxon>Thysanoptera</taxon>
        <taxon>Terebrantia</taxon>
        <taxon>Thripoidea</taxon>
        <taxon>Thripidae</taxon>
        <taxon>Megalurothrips</taxon>
    </lineage>
</organism>
<dbReference type="AlphaFoldDB" id="A0AAV7X270"/>
<evidence type="ECO:0000313" key="2">
    <source>
        <dbReference type="Proteomes" id="UP001075354"/>
    </source>
</evidence>
<keyword evidence="2" id="KW-1185">Reference proteome</keyword>
<dbReference type="EMBL" id="JAPTSV010000016">
    <property type="protein sequence ID" value="KAJ1519701.1"/>
    <property type="molecule type" value="Genomic_DNA"/>
</dbReference>
<comment type="caution">
    <text evidence="1">The sequence shown here is derived from an EMBL/GenBank/DDBJ whole genome shotgun (WGS) entry which is preliminary data.</text>
</comment>
<gene>
    <name evidence="1" type="ORF">ONE63_004962</name>
</gene>
<protein>
    <submittedName>
        <fullName evidence="1">Uncharacterized protein</fullName>
    </submittedName>
</protein>